<evidence type="ECO:0000313" key="2">
    <source>
        <dbReference type="Proteomes" id="UP001177260"/>
    </source>
</evidence>
<accession>A0ACC3ALU0</accession>
<gene>
    <name evidence="1" type="ORF">N8T08_003214</name>
</gene>
<keyword evidence="2" id="KW-1185">Reference proteome</keyword>
<dbReference type="Proteomes" id="UP001177260">
    <property type="component" value="Unassembled WGS sequence"/>
</dbReference>
<name>A0ACC3ALU0_9EURO</name>
<sequence>MPVCGRCQTSDLECRYVRSRRGMRSKPDNPPSPLLNHHDVPLFDADAFSNWLNNTPLPPDLDAGEALFQSLGTPQTFDMPSLTDDAMSWPEPEQLSTPGVAYDPMIQLYYQNFHRSHPLLVPRKALASHLADRIPPYLLSIMRYVGAHFYPDPAFKDEFRAHAYTVFADTTLRDGFKVQGMLLLAIVEHAHGQDDSAHRSMQAAIDLALDLGMHRSGFAVENSEGDFLMEESWCRTFWELYVVDGLLATMRDQSSFRLCRQRTDVRLPCAEDAFSSGIAPMSIRQTINDLERNWSLGQGTCPSSFAYRIHAIQNLGKVMDVNRSLDMDLEARVQTVDASLVSSLMRLPSSQGSGYDSSDFDELLFQAEMITYIGIIYLHHPRSSMRFASFTSRTSCTRLKAARDASHHSSADLDLHSQKFLRAADMLSNLATLPNPIQSRTPFFTCALAICIVVHTAACMVTPSAGKIESLKARIQLGAGGLNVLGKVWPLAKTVRGQMLDMYQEVGLR</sequence>
<dbReference type="EMBL" id="JAOPJF010000184">
    <property type="protein sequence ID" value="KAK1138262.1"/>
    <property type="molecule type" value="Genomic_DNA"/>
</dbReference>
<organism evidence="1 2">
    <name type="scientific">Aspergillus melleus</name>
    <dbReference type="NCBI Taxonomy" id="138277"/>
    <lineage>
        <taxon>Eukaryota</taxon>
        <taxon>Fungi</taxon>
        <taxon>Dikarya</taxon>
        <taxon>Ascomycota</taxon>
        <taxon>Pezizomycotina</taxon>
        <taxon>Eurotiomycetes</taxon>
        <taxon>Eurotiomycetidae</taxon>
        <taxon>Eurotiales</taxon>
        <taxon>Aspergillaceae</taxon>
        <taxon>Aspergillus</taxon>
        <taxon>Aspergillus subgen. Circumdati</taxon>
    </lineage>
</organism>
<comment type="caution">
    <text evidence="1">The sequence shown here is derived from an EMBL/GenBank/DDBJ whole genome shotgun (WGS) entry which is preliminary data.</text>
</comment>
<protein>
    <submittedName>
        <fullName evidence="1">Uncharacterized protein</fullName>
    </submittedName>
</protein>
<proteinExistence type="predicted"/>
<reference evidence="1 2" key="1">
    <citation type="journal article" date="2023" name="ACS Omega">
        <title>Identification of the Neoaspergillic Acid Biosynthesis Gene Cluster by Establishing an In Vitro CRISPR-Ribonucleoprotein Genetic System in Aspergillus melleus.</title>
        <authorList>
            <person name="Yuan B."/>
            <person name="Grau M.F."/>
            <person name="Murata R.M."/>
            <person name="Torok T."/>
            <person name="Venkateswaran K."/>
            <person name="Stajich J.E."/>
            <person name="Wang C.C.C."/>
        </authorList>
    </citation>
    <scope>NUCLEOTIDE SEQUENCE [LARGE SCALE GENOMIC DNA]</scope>
    <source>
        <strain evidence="1 2">IMV 1140</strain>
    </source>
</reference>
<evidence type="ECO:0000313" key="1">
    <source>
        <dbReference type="EMBL" id="KAK1138262.1"/>
    </source>
</evidence>